<dbReference type="PANTHER" id="PTHR10071">
    <property type="entry name" value="TRANSCRIPTION FACTOR GATA FAMILY MEMBER"/>
    <property type="match status" value="1"/>
</dbReference>
<feature type="region of interest" description="Disordered" evidence="10">
    <location>
        <begin position="344"/>
        <end position="411"/>
    </location>
</feature>
<feature type="compositionally biased region" description="Low complexity" evidence="10">
    <location>
        <begin position="229"/>
        <end position="262"/>
    </location>
</feature>
<evidence type="ECO:0000256" key="4">
    <source>
        <dbReference type="ARBA" id="ARBA00022833"/>
    </source>
</evidence>
<feature type="domain" description="GATA-type" evidence="11">
    <location>
        <begin position="614"/>
        <end position="667"/>
    </location>
</feature>
<feature type="compositionally biased region" description="Polar residues" evidence="10">
    <location>
        <begin position="356"/>
        <end position="368"/>
    </location>
</feature>
<evidence type="ECO:0000256" key="2">
    <source>
        <dbReference type="ARBA" id="ARBA00022723"/>
    </source>
</evidence>
<dbReference type="GO" id="GO:0000981">
    <property type="term" value="F:DNA-binding transcription factor activity, RNA polymerase II-specific"/>
    <property type="evidence" value="ECO:0007669"/>
    <property type="project" value="TreeGrafter"/>
</dbReference>
<dbReference type="PROSITE" id="PS50114">
    <property type="entry name" value="GATA_ZN_FINGER_2"/>
    <property type="match status" value="2"/>
</dbReference>
<dbReference type="GO" id="GO:0000122">
    <property type="term" value="P:negative regulation of transcription by RNA polymerase II"/>
    <property type="evidence" value="ECO:0007669"/>
    <property type="project" value="TreeGrafter"/>
</dbReference>
<dbReference type="InterPro" id="IPR039355">
    <property type="entry name" value="Transcription_factor_GATA"/>
</dbReference>
<organism evidence="12 13">
    <name type="scientific">Lymnaea stagnalis</name>
    <name type="common">Great pond snail</name>
    <name type="synonym">Helix stagnalis</name>
    <dbReference type="NCBI Taxonomy" id="6523"/>
    <lineage>
        <taxon>Eukaryota</taxon>
        <taxon>Metazoa</taxon>
        <taxon>Spiralia</taxon>
        <taxon>Lophotrochozoa</taxon>
        <taxon>Mollusca</taxon>
        <taxon>Gastropoda</taxon>
        <taxon>Heterobranchia</taxon>
        <taxon>Euthyneura</taxon>
        <taxon>Panpulmonata</taxon>
        <taxon>Hygrophila</taxon>
        <taxon>Lymnaeoidea</taxon>
        <taxon>Lymnaeidae</taxon>
        <taxon>Lymnaea</taxon>
    </lineage>
</organism>
<feature type="compositionally biased region" description="Polar residues" evidence="10">
    <location>
        <begin position="798"/>
        <end position="831"/>
    </location>
</feature>
<feature type="region of interest" description="Disordered" evidence="10">
    <location>
        <begin position="546"/>
        <end position="600"/>
    </location>
</feature>
<feature type="compositionally biased region" description="Pro residues" evidence="10">
    <location>
        <begin position="565"/>
        <end position="576"/>
    </location>
</feature>
<keyword evidence="4" id="KW-0862">Zinc</keyword>
<dbReference type="CDD" id="cd00202">
    <property type="entry name" value="ZnF_GATA"/>
    <property type="match status" value="2"/>
</dbReference>
<keyword evidence="13" id="KW-1185">Reference proteome</keyword>
<dbReference type="PANTHER" id="PTHR10071:SF281">
    <property type="entry name" value="BOX A-BINDING FACTOR-RELATED"/>
    <property type="match status" value="1"/>
</dbReference>
<dbReference type="Gene3D" id="3.30.50.10">
    <property type="entry name" value="Erythroid Transcription Factor GATA-1, subunit A"/>
    <property type="match status" value="2"/>
</dbReference>
<proteinExistence type="predicted"/>
<feature type="region of interest" description="Disordered" evidence="10">
    <location>
        <begin position="436"/>
        <end position="455"/>
    </location>
</feature>
<feature type="region of interest" description="Disordered" evidence="10">
    <location>
        <begin position="658"/>
        <end position="714"/>
    </location>
</feature>
<keyword evidence="3 9" id="KW-0863">Zinc-finger</keyword>
<evidence type="ECO:0000259" key="11">
    <source>
        <dbReference type="PROSITE" id="PS50114"/>
    </source>
</evidence>
<name>A0AAV2I6D2_LYMST</name>
<dbReference type="SMART" id="SM00401">
    <property type="entry name" value="ZnF_GATA"/>
    <property type="match status" value="2"/>
</dbReference>
<evidence type="ECO:0000256" key="6">
    <source>
        <dbReference type="ARBA" id="ARBA00023125"/>
    </source>
</evidence>
<feature type="compositionally biased region" description="Basic residues" evidence="10">
    <location>
        <begin position="666"/>
        <end position="675"/>
    </location>
</feature>
<dbReference type="AlphaFoldDB" id="A0AAV2I6D2"/>
<reference evidence="12 13" key="1">
    <citation type="submission" date="2024-04" db="EMBL/GenBank/DDBJ databases">
        <authorList>
            <consortium name="Genoscope - CEA"/>
            <person name="William W."/>
        </authorList>
    </citation>
    <scope>NUCLEOTIDE SEQUENCE [LARGE SCALE GENOMIC DNA]</scope>
</reference>
<dbReference type="Pfam" id="PF00320">
    <property type="entry name" value="GATA"/>
    <property type="match status" value="2"/>
</dbReference>
<evidence type="ECO:0000256" key="1">
    <source>
        <dbReference type="ARBA" id="ARBA00004123"/>
    </source>
</evidence>
<dbReference type="GO" id="GO:0045944">
    <property type="term" value="P:positive regulation of transcription by RNA polymerase II"/>
    <property type="evidence" value="ECO:0007669"/>
    <property type="project" value="TreeGrafter"/>
</dbReference>
<evidence type="ECO:0000256" key="10">
    <source>
        <dbReference type="SAM" id="MobiDB-lite"/>
    </source>
</evidence>
<dbReference type="InterPro" id="IPR013088">
    <property type="entry name" value="Znf_NHR/GATA"/>
</dbReference>
<feature type="domain" description="GATA-type" evidence="11">
    <location>
        <begin position="505"/>
        <end position="540"/>
    </location>
</feature>
<feature type="compositionally biased region" description="Pro residues" evidence="10">
    <location>
        <begin position="370"/>
        <end position="380"/>
    </location>
</feature>
<dbReference type="PROSITE" id="PS00344">
    <property type="entry name" value="GATA_ZN_FINGER_1"/>
    <property type="match status" value="2"/>
</dbReference>
<gene>
    <name evidence="12" type="ORF">GSLYS_00015853001</name>
</gene>
<dbReference type="GO" id="GO:0005634">
    <property type="term" value="C:nucleus"/>
    <property type="evidence" value="ECO:0007669"/>
    <property type="project" value="UniProtKB-SubCell"/>
</dbReference>
<feature type="compositionally biased region" description="Polar residues" evidence="10">
    <location>
        <begin position="388"/>
        <end position="398"/>
    </location>
</feature>
<feature type="compositionally biased region" description="Pro residues" evidence="10">
    <location>
        <begin position="50"/>
        <end position="60"/>
    </location>
</feature>
<sequence length="940" mass="102090">MTSSMSQPEHWKTRPSVNSPHRPGNERLSNTPTSGTGSTSSSITPRTSPKAPPSLSPPSPHTAKVPQGQSYRRAAPPSSGLVIKSEITDSKSPAPSREYIISPGSNQKSPYSVVAHLKQESNFYDIGGSQVGAEHKTPLKDSPKYVTDRFQDELGPPPPQAVAVSAAGHEYVINAAGNTSGSTVRVTFSSANRYQQETELSPAHQEGKDTPPSYSELRSHPQIRSSTGPPSNLLSSHLTPLHSSTSHPSHTASSSQSGSISSQLAPLGPPNSSFANLTPTNCETLLLAREDVEVFFSDLDGVRQPVPTSALEGVRGIMSGTQYVINSETEPISYNSSPQQVMYYSSTGTPRGRAHNLQSQSYQESTGHPNPTPTYLPPMPSLFAPAQRQASHTPTGYNNGHVHSPGQHGSSHMWTNEAVYTDLRGSEVIKYEYPVHDSSGGLSRTPESALSRQLSRPPGVILDNYGAQVLTGTGTYMNQDMQAWSYPIMPEGRSLKEGSEDYYATVEGRECVNCGTISTPLWRRDATGHYLCNACGLYNKTANGGLRPSMDEENSGTPPEETSPTTPPPAEAPPQMPMQQSHVRGPNTYKGSDEEDHRAKKMNDLTKFEKSGQRRMGLCCANCNTTTTTLWRRNGEGEPVCNACGLYYKLHQVNRPLSMKKDGIQTRKRKPKSSGKTKSSSKDQQQQQRIPQQQHRQQQQQQQRQQQQQQQQQHNAYLDYGAQMQQQNHLHHHLQQPQHHQQSHPHGSMMTGDADVNHGISDVSSYAPPQHPRSHDLLDLTLSRSQNGHVTELKPLPSYSSLYTHSNHNNGGGSDPSNMGSHSSGIPHNNSGVLAANTPALLPISSLTASGRQILANASAAHHMPHLNNSLMSETSPSIIGRTFSLDSIMLKQEQDAMYAPSPPKAVPVMTSDGSNETEAAVQALSNSEIVQLNTAKVSL</sequence>
<accession>A0AAV2I6D2</accession>
<feature type="region of interest" description="Disordered" evidence="10">
    <location>
        <begin position="726"/>
        <end position="775"/>
    </location>
</feature>
<keyword evidence="2" id="KW-0479">Metal-binding</keyword>
<feature type="compositionally biased region" description="Low complexity" evidence="10">
    <location>
        <begin position="735"/>
        <end position="746"/>
    </location>
</feature>
<feature type="compositionally biased region" description="Low complexity" evidence="10">
    <location>
        <begin position="31"/>
        <end position="49"/>
    </location>
</feature>
<keyword evidence="5" id="KW-0805">Transcription regulation</keyword>
<feature type="compositionally biased region" description="Basic and acidic residues" evidence="10">
    <location>
        <begin position="591"/>
        <end position="600"/>
    </location>
</feature>
<comment type="subcellular location">
    <subcellularLocation>
        <location evidence="1">Nucleus</location>
    </subcellularLocation>
</comment>
<protein>
    <recommendedName>
        <fullName evidence="11">GATA-type domain-containing protein</fullName>
    </recommendedName>
</protein>
<feature type="region of interest" description="Disordered" evidence="10">
    <location>
        <begin position="791"/>
        <end position="831"/>
    </location>
</feature>
<evidence type="ECO:0000256" key="5">
    <source>
        <dbReference type="ARBA" id="ARBA00023015"/>
    </source>
</evidence>
<evidence type="ECO:0000313" key="13">
    <source>
        <dbReference type="Proteomes" id="UP001497497"/>
    </source>
</evidence>
<evidence type="ECO:0000256" key="3">
    <source>
        <dbReference type="ARBA" id="ARBA00022771"/>
    </source>
</evidence>
<dbReference type="SUPFAM" id="SSF57716">
    <property type="entry name" value="Glucocorticoid receptor-like (DNA-binding domain)"/>
    <property type="match status" value="2"/>
</dbReference>
<evidence type="ECO:0000313" key="12">
    <source>
        <dbReference type="EMBL" id="CAL1542259.1"/>
    </source>
</evidence>
<keyword evidence="7" id="KW-0804">Transcription</keyword>
<dbReference type="InterPro" id="IPR000679">
    <property type="entry name" value="Znf_GATA"/>
</dbReference>
<evidence type="ECO:0000256" key="8">
    <source>
        <dbReference type="ARBA" id="ARBA00023242"/>
    </source>
</evidence>
<feature type="region of interest" description="Disordered" evidence="10">
    <location>
        <begin position="195"/>
        <end position="272"/>
    </location>
</feature>
<feature type="compositionally biased region" description="Low complexity" evidence="10">
    <location>
        <begin position="676"/>
        <end position="713"/>
    </location>
</feature>
<feature type="compositionally biased region" description="Polar residues" evidence="10">
    <location>
        <begin position="440"/>
        <end position="454"/>
    </location>
</feature>
<evidence type="ECO:0000256" key="9">
    <source>
        <dbReference type="PROSITE-ProRule" id="PRU00094"/>
    </source>
</evidence>
<feature type="region of interest" description="Disordered" evidence="10">
    <location>
        <begin position="1"/>
        <end position="109"/>
    </location>
</feature>
<dbReference type="GO" id="GO:0000978">
    <property type="term" value="F:RNA polymerase II cis-regulatory region sequence-specific DNA binding"/>
    <property type="evidence" value="ECO:0007669"/>
    <property type="project" value="TreeGrafter"/>
</dbReference>
<dbReference type="EMBL" id="CAXITT010000477">
    <property type="protein sequence ID" value="CAL1542259.1"/>
    <property type="molecule type" value="Genomic_DNA"/>
</dbReference>
<dbReference type="PRINTS" id="PR00619">
    <property type="entry name" value="GATAZNFINGER"/>
</dbReference>
<dbReference type="GO" id="GO:0045165">
    <property type="term" value="P:cell fate commitment"/>
    <property type="evidence" value="ECO:0007669"/>
    <property type="project" value="TreeGrafter"/>
</dbReference>
<evidence type="ECO:0000256" key="7">
    <source>
        <dbReference type="ARBA" id="ARBA00023163"/>
    </source>
</evidence>
<dbReference type="Proteomes" id="UP001497497">
    <property type="component" value="Unassembled WGS sequence"/>
</dbReference>
<comment type="caution">
    <text evidence="12">The sequence shown here is derived from an EMBL/GenBank/DDBJ whole genome shotgun (WGS) entry which is preliminary data.</text>
</comment>
<dbReference type="FunFam" id="3.30.50.10:FF:000032">
    <property type="entry name" value="Transcription factor GATA-3"/>
    <property type="match status" value="1"/>
</dbReference>
<keyword evidence="8" id="KW-0539">Nucleus</keyword>
<keyword evidence="6" id="KW-0238">DNA-binding</keyword>
<dbReference type="GO" id="GO:0008270">
    <property type="term" value="F:zinc ion binding"/>
    <property type="evidence" value="ECO:0007669"/>
    <property type="project" value="UniProtKB-KW"/>
</dbReference>